<reference evidence="2 5" key="2">
    <citation type="submission" date="2019-08" db="EMBL/GenBank/DDBJ databases">
        <title>The genome sequence of a newly discovered highly antifungal drug resistant Aspergillus species, Aspergillus tanneri NIH 1004.</title>
        <authorList>
            <person name="Mounaud S."/>
            <person name="Singh I."/>
            <person name="Joardar V."/>
            <person name="Pakala S."/>
            <person name="Pakala S."/>
            <person name="Venepally P."/>
            <person name="Chung J.K."/>
            <person name="Losada L."/>
            <person name="Nierman W.C."/>
        </authorList>
    </citation>
    <scope>NUCLEOTIDE SEQUENCE [LARGE SCALE GENOMIC DNA]</scope>
    <source>
        <strain evidence="2 5">NIH1004</strain>
    </source>
</reference>
<gene>
    <name evidence="2" type="ORF">ATNIH1004_002860</name>
    <name evidence="3" type="ORF">EYZ11_008509</name>
</gene>
<dbReference type="GeneID" id="54325562"/>
<comment type="caution">
    <text evidence="3">The sequence shown here is derived from an EMBL/GenBank/DDBJ whole genome shotgun (WGS) entry which is preliminary data.</text>
</comment>
<keyword evidence="4" id="KW-1185">Reference proteome</keyword>
<dbReference type="RefSeq" id="XP_033429540.1">
    <property type="nucleotide sequence ID" value="XM_033567545.1"/>
</dbReference>
<evidence type="ECO:0000313" key="5">
    <source>
        <dbReference type="Proteomes" id="UP000324241"/>
    </source>
</evidence>
<name>A0A4S3JAG2_9EURO</name>
<reference evidence="3 4" key="1">
    <citation type="submission" date="2019-03" db="EMBL/GenBank/DDBJ databases">
        <title>The genome sequence of a newly discovered highly antifungal drug resistant Aspergillus species, Aspergillus tanneri NIH 1004.</title>
        <authorList>
            <person name="Mounaud S."/>
            <person name="Singh I."/>
            <person name="Joardar V."/>
            <person name="Pakala S."/>
            <person name="Pakala S."/>
            <person name="Venepally P."/>
            <person name="Hoover J."/>
            <person name="Nierman W."/>
            <person name="Chung J."/>
            <person name="Losada L."/>
        </authorList>
    </citation>
    <scope>NUCLEOTIDE SEQUENCE [LARGE SCALE GENOMIC DNA]</scope>
    <source>
        <strain evidence="3 4">NIH1004</strain>
    </source>
</reference>
<evidence type="ECO:0000313" key="3">
    <source>
        <dbReference type="EMBL" id="THC92010.1"/>
    </source>
</evidence>
<protein>
    <recommendedName>
        <fullName evidence="6">Ig-like domain-containing protein</fullName>
    </recommendedName>
</protein>
<proteinExistence type="predicted"/>
<dbReference type="AlphaFoldDB" id="A0A4S3JAG2"/>
<feature type="signal peptide" evidence="1">
    <location>
        <begin position="1"/>
        <end position="18"/>
    </location>
</feature>
<dbReference type="VEuPathDB" id="FungiDB:EYZ11_008509"/>
<dbReference type="Proteomes" id="UP000324241">
    <property type="component" value="Unassembled WGS sequence"/>
</dbReference>
<dbReference type="EMBL" id="QUQM01000001">
    <property type="protein sequence ID" value="KAA8650179.1"/>
    <property type="molecule type" value="Genomic_DNA"/>
</dbReference>
<keyword evidence="1" id="KW-0732">Signal</keyword>
<sequence length="105" mass="11825">MKICSVAVASTLAIGALADLHFTRICYDSPASKVQVHRKVATDHVCTWYQNRNTGDEKWDQCLDCTAKTDQDLRYYCQFEGQHIGDELSYYCEKTGAAGSLAWTH</sequence>
<organism evidence="3 4">
    <name type="scientific">Aspergillus tanneri</name>
    <dbReference type="NCBI Taxonomy" id="1220188"/>
    <lineage>
        <taxon>Eukaryota</taxon>
        <taxon>Fungi</taxon>
        <taxon>Dikarya</taxon>
        <taxon>Ascomycota</taxon>
        <taxon>Pezizomycotina</taxon>
        <taxon>Eurotiomycetes</taxon>
        <taxon>Eurotiomycetidae</taxon>
        <taxon>Eurotiales</taxon>
        <taxon>Aspergillaceae</taxon>
        <taxon>Aspergillus</taxon>
        <taxon>Aspergillus subgen. Circumdati</taxon>
    </lineage>
</organism>
<dbReference type="Proteomes" id="UP000308092">
    <property type="component" value="Unassembled WGS sequence"/>
</dbReference>
<evidence type="ECO:0000256" key="1">
    <source>
        <dbReference type="SAM" id="SignalP"/>
    </source>
</evidence>
<evidence type="ECO:0000313" key="2">
    <source>
        <dbReference type="EMBL" id="KAA8650179.1"/>
    </source>
</evidence>
<evidence type="ECO:0008006" key="6">
    <source>
        <dbReference type="Google" id="ProtNLM"/>
    </source>
</evidence>
<evidence type="ECO:0000313" key="4">
    <source>
        <dbReference type="Proteomes" id="UP000308092"/>
    </source>
</evidence>
<accession>A0A4S3JAG2</accession>
<dbReference type="EMBL" id="SOSA01000365">
    <property type="protein sequence ID" value="THC92010.1"/>
    <property type="molecule type" value="Genomic_DNA"/>
</dbReference>
<feature type="chain" id="PRO_5036122085" description="Ig-like domain-containing protein" evidence="1">
    <location>
        <begin position="19"/>
        <end position="105"/>
    </location>
</feature>
<dbReference type="OrthoDB" id="3489571at2759"/>